<dbReference type="eggNOG" id="COG3884">
    <property type="taxonomic scope" value="Bacteria"/>
</dbReference>
<dbReference type="Pfam" id="PF20791">
    <property type="entry name" value="Acyl-ACP_TE_C"/>
    <property type="match status" value="1"/>
</dbReference>
<dbReference type="PANTHER" id="PTHR31727:SF6">
    <property type="entry name" value="OLEOYL-ACYL CARRIER PROTEIN THIOESTERASE 1, CHLOROPLASTIC"/>
    <property type="match status" value="1"/>
</dbReference>
<dbReference type="CDD" id="cd00586">
    <property type="entry name" value="4HBT"/>
    <property type="match status" value="2"/>
</dbReference>
<dbReference type="InterPro" id="IPR029069">
    <property type="entry name" value="HotDog_dom_sf"/>
</dbReference>
<dbReference type="AlphaFoldDB" id="A0A0S2W4W6"/>
<accession>A0A0S2W4W6</accession>
<protein>
    <submittedName>
        <fullName evidence="10">Acyl-ACP thioesterase</fullName>
    </submittedName>
</protein>
<dbReference type="EMBL" id="CP011307">
    <property type="protein sequence ID" value="ALP94373.1"/>
    <property type="molecule type" value="Genomic_DNA"/>
</dbReference>
<gene>
    <name evidence="10" type="ORF">IB211_01982c</name>
</gene>
<evidence type="ECO:0000313" key="10">
    <source>
        <dbReference type="EMBL" id="ALP94373.1"/>
    </source>
</evidence>
<evidence type="ECO:0000256" key="2">
    <source>
        <dbReference type="ARBA" id="ARBA00022516"/>
    </source>
</evidence>
<keyword evidence="11" id="KW-1185">Reference proteome</keyword>
<keyword evidence="7" id="KW-0275">Fatty acid biosynthesis</keyword>
<dbReference type="KEGG" id="ibu:IB211_01982c"/>
<evidence type="ECO:0000256" key="3">
    <source>
        <dbReference type="ARBA" id="ARBA00022801"/>
    </source>
</evidence>
<dbReference type="InterPro" id="IPR002864">
    <property type="entry name" value="Acyl-ACP_thioesterase_NHD"/>
</dbReference>
<reference evidence="11" key="2">
    <citation type="submission" date="2015-04" db="EMBL/GenBank/DDBJ databases">
        <title>A butyrogenic pathway from the amino acid lysine in a human gut commensal.</title>
        <authorList>
            <person name="de Vos W.M."/>
            <person name="Bui N.T.P."/>
            <person name="Plugge C.M."/>
            <person name="Ritari J."/>
        </authorList>
    </citation>
    <scope>NUCLEOTIDE SEQUENCE [LARGE SCALE GENOMIC DNA]</scope>
    <source>
        <strain evidence="11">AF211</strain>
    </source>
</reference>
<evidence type="ECO:0000313" key="11">
    <source>
        <dbReference type="Proteomes" id="UP000064844"/>
    </source>
</evidence>
<dbReference type="GO" id="GO:0016297">
    <property type="term" value="F:fatty acyl-[ACP] hydrolase activity"/>
    <property type="evidence" value="ECO:0007669"/>
    <property type="project" value="InterPro"/>
</dbReference>
<keyword evidence="2" id="KW-0444">Lipid biosynthesis</keyword>
<evidence type="ECO:0000256" key="7">
    <source>
        <dbReference type="ARBA" id="ARBA00023160"/>
    </source>
</evidence>
<dbReference type="Gene3D" id="3.10.129.10">
    <property type="entry name" value="Hotdog Thioesterase"/>
    <property type="match status" value="2"/>
</dbReference>
<reference evidence="10 11" key="1">
    <citation type="journal article" date="2015" name="Nat. Commun.">
        <title>Production of butyrate from lysine and the Amadori product fructoselysine by a human gut commensal.</title>
        <authorList>
            <person name="Bui T.P."/>
            <person name="Ritari J."/>
            <person name="Boeren S."/>
            <person name="de Waard P."/>
            <person name="Plugge C.M."/>
            <person name="de Vos W.M."/>
        </authorList>
    </citation>
    <scope>NUCLEOTIDE SEQUENCE [LARGE SCALE GENOMIC DNA]</scope>
    <source>
        <strain evidence="10 11">AF211</strain>
    </source>
</reference>
<evidence type="ECO:0000256" key="1">
    <source>
        <dbReference type="ARBA" id="ARBA00006500"/>
    </source>
</evidence>
<dbReference type="InterPro" id="IPR049427">
    <property type="entry name" value="Acyl-ACP_TE_C"/>
</dbReference>
<evidence type="ECO:0000256" key="5">
    <source>
        <dbReference type="ARBA" id="ARBA00022946"/>
    </source>
</evidence>
<keyword evidence="5" id="KW-0809">Transit peptide</keyword>
<keyword evidence="6" id="KW-0443">Lipid metabolism</keyword>
<proteinExistence type="inferred from homology"/>
<organism evidence="10 11">
    <name type="scientific">Intestinimonas butyriciproducens</name>
    <dbReference type="NCBI Taxonomy" id="1297617"/>
    <lineage>
        <taxon>Bacteria</taxon>
        <taxon>Bacillati</taxon>
        <taxon>Bacillota</taxon>
        <taxon>Clostridia</taxon>
        <taxon>Eubacteriales</taxon>
        <taxon>Intestinimonas</taxon>
    </lineage>
</organism>
<dbReference type="Pfam" id="PF01643">
    <property type="entry name" value="Acyl-ACP_TE"/>
    <property type="match status" value="1"/>
</dbReference>
<dbReference type="InterPro" id="IPR045023">
    <property type="entry name" value="FATA/B"/>
</dbReference>
<dbReference type="GO" id="GO:0000036">
    <property type="term" value="F:acyl carrier activity"/>
    <property type="evidence" value="ECO:0007669"/>
    <property type="project" value="TreeGrafter"/>
</dbReference>
<evidence type="ECO:0000259" key="9">
    <source>
        <dbReference type="Pfam" id="PF20791"/>
    </source>
</evidence>
<dbReference type="STRING" id="1297617.IB211_01982c"/>
<dbReference type="SUPFAM" id="SSF54637">
    <property type="entry name" value="Thioesterase/thiol ester dehydrase-isomerase"/>
    <property type="match status" value="2"/>
</dbReference>
<evidence type="ECO:0000256" key="4">
    <source>
        <dbReference type="ARBA" id="ARBA00022832"/>
    </source>
</evidence>
<evidence type="ECO:0000259" key="8">
    <source>
        <dbReference type="Pfam" id="PF01643"/>
    </source>
</evidence>
<dbReference type="RefSeq" id="WP_058117923.1">
    <property type="nucleotide sequence ID" value="NZ_CP011307.1"/>
</dbReference>
<sequence>MYYENTYRVGARDVDPFNQCRPSSMMDFLQEAATEAAVEFHVSREEMVARYHVFWMLARIWYRLDRPVCWDERVTIRTWHRGSRGASMYRDFDLLMDGKPIGEAVSVWVLADLDTHKLFRLGNVREFDDTSGGALCKEKLLPRLKVPVPLVPAQARALHYSDTDVNGHVNNVRYADFACDALEMQRLGQGRFVSSVQIGYLKECRAGETIRLSTGCENGIWYVQGDGEEGKPRFDAALTMSPLDKP</sequence>
<keyword evidence="4" id="KW-0276">Fatty acid metabolism</keyword>
<comment type="similarity">
    <text evidence="1">Belongs to the acyl-ACP thioesterase family.</text>
</comment>
<dbReference type="PANTHER" id="PTHR31727">
    <property type="entry name" value="OLEOYL-ACYL CARRIER PROTEIN THIOESTERASE 1, CHLOROPLASTIC"/>
    <property type="match status" value="1"/>
</dbReference>
<name>A0A0S2W4W6_9FIRM</name>
<feature type="domain" description="Acyl-ACP thioesterase N-terminal hotdog" evidence="8">
    <location>
        <begin position="3"/>
        <end position="120"/>
    </location>
</feature>
<dbReference type="Proteomes" id="UP000064844">
    <property type="component" value="Chromosome"/>
</dbReference>
<feature type="domain" description="Acyl-ACP thioesterase-like C-terminal" evidence="9">
    <location>
        <begin position="159"/>
        <end position="214"/>
    </location>
</feature>
<evidence type="ECO:0000256" key="6">
    <source>
        <dbReference type="ARBA" id="ARBA00023098"/>
    </source>
</evidence>
<keyword evidence="3" id="KW-0378">Hydrolase</keyword>